<dbReference type="PATRIC" id="fig|859350.6.peg.866"/>
<protein>
    <submittedName>
        <fullName evidence="1">Uncharacterized protein</fullName>
    </submittedName>
</protein>
<dbReference type="EMBL" id="AEXL02000087">
    <property type="protein sequence ID" value="EIJ66095.1"/>
    <property type="molecule type" value="Genomic_DNA"/>
</dbReference>
<proteinExistence type="predicted"/>
<accession>I3D302</accession>
<reference evidence="1 2" key="1">
    <citation type="journal article" date="2012" name="J. Bacteriol.">
        <title>Genome sequence of "Candidatus Nitrosopumilus salaria" BD31, an ammonia-oxidizing archaeon from the San Francisco Bay estuary.</title>
        <authorList>
            <person name="Mosier A.C."/>
            <person name="Allen E.E."/>
            <person name="Kim M."/>
            <person name="Ferriera S."/>
            <person name="Francis C.A."/>
        </authorList>
    </citation>
    <scope>NUCLEOTIDE SEQUENCE [LARGE SCALE GENOMIC DNA]</scope>
    <source>
        <strain evidence="1 2">BD31</strain>
    </source>
</reference>
<keyword evidence="2" id="KW-1185">Reference proteome</keyword>
<evidence type="ECO:0000313" key="2">
    <source>
        <dbReference type="Proteomes" id="UP000003423"/>
    </source>
</evidence>
<comment type="caution">
    <text evidence="1">The sequence shown here is derived from an EMBL/GenBank/DDBJ whole genome shotgun (WGS) entry which is preliminary data.</text>
</comment>
<dbReference type="Proteomes" id="UP000003423">
    <property type="component" value="Unassembled WGS sequence"/>
</dbReference>
<sequence>MCQHILPDILTHGRNHSIQKIKSDTVAGDFALCDTKLET</sequence>
<evidence type="ECO:0000313" key="1">
    <source>
        <dbReference type="EMBL" id="EIJ66095.1"/>
    </source>
</evidence>
<gene>
    <name evidence="1" type="ORF">BD31_I0590</name>
</gene>
<organism evidence="1 2">
    <name type="scientific">Candidatus Nitrosopumilus salarius BD31</name>
    <dbReference type="NCBI Taxonomy" id="859350"/>
    <lineage>
        <taxon>Archaea</taxon>
        <taxon>Nitrososphaerota</taxon>
        <taxon>Nitrososphaeria</taxon>
        <taxon>Nitrosopumilales</taxon>
        <taxon>Nitrosopumilaceae</taxon>
        <taxon>Nitrosopumilus</taxon>
    </lineage>
</organism>
<name>I3D302_9ARCH</name>
<dbReference type="AlphaFoldDB" id="I3D302"/>